<name>A0ABU0EGP8_9CELL</name>
<evidence type="ECO:0000313" key="3">
    <source>
        <dbReference type="Proteomes" id="UP001239626"/>
    </source>
</evidence>
<proteinExistence type="predicted"/>
<dbReference type="PANTHER" id="PTHR48079">
    <property type="entry name" value="PROTEIN YEEZ"/>
    <property type="match status" value="1"/>
</dbReference>
<keyword evidence="3" id="KW-1185">Reference proteome</keyword>
<evidence type="ECO:0000259" key="1">
    <source>
        <dbReference type="Pfam" id="PF01370"/>
    </source>
</evidence>
<dbReference type="Gene3D" id="3.40.50.720">
    <property type="entry name" value="NAD(P)-binding Rossmann-like Domain"/>
    <property type="match status" value="1"/>
</dbReference>
<accession>A0ABU0EGP8</accession>
<sequence>MTRVLVTGASGMLGRGVAERLVADGHDVRTLQRSPSRVAGVQDVAGSVTDPDTVRSAVRDREAVVHLAAKVTITGPFAQFEEVNVGGTRLLLDEARAAGVGPFVHVSSPSVAHQGRSLTGAGAGPADPEHARGHYARTKAAAELLALAAHEPDGLRVIVVRPHVVWGPGDTQLVGRIVDRARAGRLPVLGDGAALIDTTYIDNAVDALVAALHADAAVYGEPYVVTNGEPRPVVELLAGICAASGVPMPRRHVPAVLARGAGSLLDAAWRTLPLPGEPPLTRFVAEQLSTAHWFDQRRTREALGWTPRVGLDEGLARLATWTARQASATAP</sequence>
<dbReference type="EMBL" id="JAUSVB010000003">
    <property type="protein sequence ID" value="MDQ0374446.1"/>
    <property type="molecule type" value="Genomic_DNA"/>
</dbReference>
<protein>
    <submittedName>
        <fullName evidence="2">Nucleoside-diphosphate-sugar epimerase</fullName>
    </submittedName>
</protein>
<evidence type="ECO:0000313" key="2">
    <source>
        <dbReference type="EMBL" id="MDQ0374446.1"/>
    </source>
</evidence>
<dbReference type="RefSeq" id="WP_307493095.1">
    <property type="nucleotide sequence ID" value="NZ_JAUSVB010000003.1"/>
</dbReference>
<organism evidence="2 3">
    <name type="scientific">Cellulomonas humilata</name>
    <dbReference type="NCBI Taxonomy" id="144055"/>
    <lineage>
        <taxon>Bacteria</taxon>
        <taxon>Bacillati</taxon>
        <taxon>Actinomycetota</taxon>
        <taxon>Actinomycetes</taxon>
        <taxon>Micrococcales</taxon>
        <taxon>Cellulomonadaceae</taxon>
        <taxon>Cellulomonas</taxon>
    </lineage>
</organism>
<comment type="caution">
    <text evidence="2">The sequence shown here is derived from an EMBL/GenBank/DDBJ whole genome shotgun (WGS) entry which is preliminary data.</text>
</comment>
<dbReference type="SUPFAM" id="SSF51735">
    <property type="entry name" value="NAD(P)-binding Rossmann-fold domains"/>
    <property type="match status" value="1"/>
</dbReference>
<feature type="domain" description="NAD-dependent epimerase/dehydratase" evidence="1">
    <location>
        <begin position="4"/>
        <end position="225"/>
    </location>
</feature>
<dbReference type="InterPro" id="IPR051783">
    <property type="entry name" value="NAD(P)-dependent_oxidoreduct"/>
</dbReference>
<dbReference type="InterPro" id="IPR001509">
    <property type="entry name" value="Epimerase_deHydtase"/>
</dbReference>
<dbReference type="InterPro" id="IPR036291">
    <property type="entry name" value="NAD(P)-bd_dom_sf"/>
</dbReference>
<dbReference type="PANTHER" id="PTHR48079:SF6">
    <property type="entry name" value="NAD(P)-BINDING DOMAIN-CONTAINING PROTEIN-RELATED"/>
    <property type="match status" value="1"/>
</dbReference>
<dbReference type="Proteomes" id="UP001239626">
    <property type="component" value="Unassembled WGS sequence"/>
</dbReference>
<reference evidence="2 3" key="1">
    <citation type="submission" date="2023-07" db="EMBL/GenBank/DDBJ databases">
        <title>Sorghum-associated microbial communities from plants grown in Nebraska, USA.</title>
        <authorList>
            <person name="Schachtman D."/>
        </authorList>
    </citation>
    <scope>NUCLEOTIDE SEQUENCE [LARGE SCALE GENOMIC DNA]</scope>
    <source>
        <strain evidence="2 3">BE332</strain>
    </source>
</reference>
<gene>
    <name evidence="2" type="ORF">J2X26_002767</name>
</gene>
<dbReference type="Pfam" id="PF01370">
    <property type="entry name" value="Epimerase"/>
    <property type="match status" value="1"/>
</dbReference>